<organism evidence="1 2">
    <name type="scientific">Roridomyces roridus</name>
    <dbReference type="NCBI Taxonomy" id="1738132"/>
    <lineage>
        <taxon>Eukaryota</taxon>
        <taxon>Fungi</taxon>
        <taxon>Dikarya</taxon>
        <taxon>Basidiomycota</taxon>
        <taxon>Agaricomycotina</taxon>
        <taxon>Agaricomycetes</taxon>
        <taxon>Agaricomycetidae</taxon>
        <taxon>Agaricales</taxon>
        <taxon>Marasmiineae</taxon>
        <taxon>Mycenaceae</taxon>
        <taxon>Roridomyces</taxon>
    </lineage>
</organism>
<dbReference type="AlphaFoldDB" id="A0AAD7B3A5"/>
<proteinExistence type="predicted"/>
<keyword evidence="2" id="KW-1185">Reference proteome</keyword>
<evidence type="ECO:0000313" key="2">
    <source>
        <dbReference type="Proteomes" id="UP001221142"/>
    </source>
</evidence>
<sequence length="229" mass="26005">MQRQLRFKPALPYWSSTIEGIQDGRNATQFIDDVPPLKEEILQSDCGRLAQITSTSTSHPSTQCRFGPRRLEFKLTANAWALDTTLLDRREGGMRSIRDHPREPPNFCKEEWSQCSLFLSRWRAVPSMCCPFSTPDNRVRSVAILGRFYLVQGATGGSAFVRLEFCRIIVALACFNHLGQHTNHLVTCTPHGRALDPHRQQLAQKHDMVRSGVITDERELSNSPVYPLL</sequence>
<accession>A0AAD7B3A5</accession>
<evidence type="ECO:0000313" key="1">
    <source>
        <dbReference type="EMBL" id="KAJ7608708.1"/>
    </source>
</evidence>
<protein>
    <submittedName>
        <fullName evidence="1">Uncharacterized protein</fullName>
    </submittedName>
</protein>
<gene>
    <name evidence="1" type="ORF">FB45DRAFT_378998</name>
</gene>
<comment type="caution">
    <text evidence="1">The sequence shown here is derived from an EMBL/GenBank/DDBJ whole genome shotgun (WGS) entry which is preliminary data.</text>
</comment>
<dbReference type="EMBL" id="JARKIF010000043">
    <property type="protein sequence ID" value="KAJ7608708.1"/>
    <property type="molecule type" value="Genomic_DNA"/>
</dbReference>
<name>A0AAD7B3A5_9AGAR</name>
<reference evidence="1" key="1">
    <citation type="submission" date="2023-03" db="EMBL/GenBank/DDBJ databases">
        <title>Massive genome expansion in bonnet fungi (Mycena s.s.) driven by repeated elements and novel gene families across ecological guilds.</title>
        <authorList>
            <consortium name="Lawrence Berkeley National Laboratory"/>
            <person name="Harder C.B."/>
            <person name="Miyauchi S."/>
            <person name="Viragh M."/>
            <person name="Kuo A."/>
            <person name="Thoen E."/>
            <person name="Andreopoulos B."/>
            <person name="Lu D."/>
            <person name="Skrede I."/>
            <person name="Drula E."/>
            <person name="Henrissat B."/>
            <person name="Morin E."/>
            <person name="Kohler A."/>
            <person name="Barry K."/>
            <person name="LaButti K."/>
            <person name="Morin E."/>
            <person name="Salamov A."/>
            <person name="Lipzen A."/>
            <person name="Mereny Z."/>
            <person name="Hegedus B."/>
            <person name="Baldrian P."/>
            <person name="Stursova M."/>
            <person name="Weitz H."/>
            <person name="Taylor A."/>
            <person name="Grigoriev I.V."/>
            <person name="Nagy L.G."/>
            <person name="Martin F."/>
            <person name="Kauserud H."/>
        </authorList>
    </citation>
    <scope>NUCLEOTIDE SEQUENCE</scope>
    <source>
        <strain evidence="1">9284</strain>
    </source>
</reference>
<dbReference type="Proteomes" id="UP001221142">
    <property type="component" value="Unassembled WGS sequence"/>
</dbReference>